<evidence type="ECO:0000259" key="1">
    <source>
        <dbReference type="PROSITE" id="PS50887"/>
    </source>
</evidence>
<protein>
    <submittedName>
        <fullName evidence="2">GGDEF domain-containing protein</fullName>
    </submittedName>
</protein>
<name>A0ABY4TUM9_9CLOT</name>
<dbReference type="InterPro" id="IPR000160">
    <property type="entry name" value="GGDEF_dom"/>
</dbReference>
<sequence>MLKQIALILKTVCRSFDIISRNGGEEFSILLIDCPNRQAIEIGEQIRKAIEKHEFILSTGKKISISVSIGVTTYPDIVNNVKQIIESADIALYEAKHTGRNKVIPYY</sequence>
<evidence type="ECO:0000313" key="3">
    <source>
        <dbReference type="Proteomes" id="UP000017590"/>
    </source>
</evidence>
<dbReference type="Gene3D" id="3.30.70.270">
    <property type="match status" value="1"/>
</dbReference>
<dbReference type="InterPro" id="IPR050469">
    <property type="entry name" value="Diguanylate_Cyclase"/>
</dbReference>
<proteinExistence type="predicted"/>
<keyword evidence="3" id="KW-1185">Reference proteome</keyword>
<dbReference type="PANTHER" id="PTHR45138:SF9">
    <property type="entry name" value="DIGUANYLATE CYCLASE DGCM-RELATED"/>
    <property type="match status" value="1"/>
</dbReference>
<dbReference type="CDD" id="cd01949">
    <property type="entry name" value="GGDEF"/>
    <property type="match status" value="1"/>
</dbReference>
<dbReference type="PANTHER" id="PTHR45138">
    <property type="entry name" value="REGULATORY COMPONENTS OF SENSORY TRANSDUCTION SYSTEM"/>
    <property type="match status" value="1"/>
</dbReference>
<dbReference type="EMBL" id="CP006763">
    <property type="protein sequence ID" value="URS74460.1"/>
    <property type="molecule type" value="Genomic_DNA"/>
</dbReference>
<dbReference type="Pfam" id="PF00990">
    <property type="entry name" value="GGDEF"/>
    <property type="match status" value="1"/>
</dbReference>
<dbReference type="SMART" id="SM00267">
    <property type="entry name" value="GGDEF"/>
    <property type="match status" value="1"/>
</dbReference>
<accession>A0ABY4TUM9</accession>
<dbReference type="SUPFAM" id="SSF55073">
    <property type="entry name" value="Nucleotide cyclase"/>
    <property type="match status" value="1"/>
</dbReference>
<dbReference type="PROSITE" id="PS50887">
    <property type="entry name" value="GGDEF"/>
    <property type="match status" value="1"/>
</dbReference>
<reference evidence="3" key="1">
    <citation type="journal article" date="2014" name="Biotechnol. Biofuels">
        <title>Comparison of single-molecule sequencing and hybrid approaches for finishing the genome of Clostridium autoethanogenum and analysis of CRISPR systems in industrial relevant Clostridia.</title>
        <authorList>
            <person name="Brown S.D."/>
            <person name="Nagaraju S."/>
            <person name="Utturkar S."/>
            <person name="De Tissera S."/>
            <person name="Segovia S."/>
            <person name="Mitchell W."/>
            <person name="Land M.L."/>
            <person name="Dassanayake A."/>
            <person name="Kopke M."/>
        </authorList>
    </citation>
    <scope>NUCLEOTIDE SEQUENCE [LARGE SCALE GENOMIC DNA]</scope>
    <source>
        <strain evidence="3">DSM 10061</strain>
    </source>
</reference>
<dbReference type="InterPro" id="IPR043128">
    <property type="entry name" value="Rev_trsase/Diguanyl_cyclase"/>
</dbReference>
<dbReference type="NCBIfam" id="TIGR00254">
    <property type="entry name" value="GGDEF"/>
    <property type="match status" value="1"/>
</dbReference>
<evidence type="ECO:0000313" key="2">
    <source>
        <dbReference type="EMBL" id="URS74460.1"/>
    </source>
</evidence>
<feature type="domain" description="GGDEF" evidence="1">
    <location>
        <begin position="1"/>
        <end position="107"/>
    </location>
</feature>
<organism evidence="2 3">
    <name type="scientific">Clostridium autoethanogenum DSM 10061</name>
    <dbReference type="NCBI Taxonomy" id="1341692"/>
    <lineage>
        <taxon>Bacteria</taxon>
        <taxon>Bacillati</taxon>
        <taxon>Bacillota</taxon>
        <taxon>Clostridia</taxon>
        <taxon>Eubacteriales</taxon>
        <taxon>Clostridiaceae</taxon>
        <taxon>Clostridium</taxon>
    </lineage>
</organism>
<dbReference type="InterPro" id="IPR029787">
    <property type="entry name" value="Nucleotide_cyclase"/>
</dbReference>
<gene>
    <name evidence="2" type="ORF">CAETHG_04125</name>
</gene>
<dbReference type="Proteomes" id="UP000017590">
    <property type="component" value="Chromosome"/>
</dbReference>